<evidence type="ECO:0000256" key="7">
    <source>
        <dbReference type="SAM" id="Phobius"/>
    </source>
</evidence>
<evidence type="ECO:0000256" key="3">
    <source>
        <dbReference type="ARBA" id="ARBA00022475"/>
    </source>
</evidence>
<evidence type="ECO:0000256" key="1">
    <source>
        <dbReference type="ARBA" id="ARBA00004651"/>
    </source>
</evidence>
<comment type="similarity">
    <text evidence="2">Belongs to the DoxX family.</text>
</comment>
<dbReference type="InterPro" id="IPR032808">
    <property type="entry name" value="DoxX"/>
</dbReference>
<evidence type="ECO:0008006" key="10">
    <source>
        <dbReference type="Google" id="ProtNLM"/>
    </source>
</evidence>
<protein>
    <recommendedName>
        <fullName evidence="10">DoxX family protein</fullName>
    </recommendedName>
</protein>
<dbReference type="EMBL" id="BTPD01000003">
    <property type="protein sequence ID" value="GMQ28629.1"/>
    <property type="molecule type" value="Genomic_DNA"/>
</dbReference>
<gene>
    <name evidence="8" type="ORF">Aconfl_12720</name>
</gene>
<evidence type="ECO:0000256" key="2">
    <source>
        <dbReference type="ARBA" id="ARBA00006679"/>
    </source>
</evidence>
<name>A0ABQ6PL17_9BACT</name>
<feature type="transmembrane region" description="Helical" evidence="7">
    <location>
        <begin position="107"/>
        <end position="128"/>
    </location>
</feature>
<keyword evidence="9" id="KW-1185">Reference proteome</keyword>
<sequence length="139" mass="15433">MKNRKSIYRLTFLDIGILILRFGLGIYMAKASSSYLFEGKMAELQGFLESLNWPIPDILAPLSQWVELISALFVLAGIRLGAFSMAFTLIVAVIFAHGGRILEDGLLPFMLSLCFLGLGLMGSGRFSLDFYLFGRKSKP</sequence>
<keyword evidence="5 7" id="KW-1133">Transmembrane helix</keyword>
<keyword evidence="3" id="KW-1003">Cell membrane</keyword>
<comment type="caution">
    <text evidence="8">The sequence shown here is derived from an EMBL/GenBank/DDBJ whole genome shotgun (WGS) entry which is preliminary data.</text>
</comment>
<evidence type="ECO:0000256" key="6">
    <source>
        <dbReference type="ARBA" id="ARBA00023136"/>
    </source>
</evidence>
<dbReference type="PANTHER" id="PTHR33452:SF1">
    <property type="entry name" value="INNER MEMBRANE PROTEIN YPHA-RELATED"/>
    <property type="match status" value="1"/>
</dbReference>
<accession>A0ABQ6PL17</accession>
<dbReference type="InterPro" id="IPR051907">
    <property type="entry name" value="DoxX-like_oxidoreductase"/>
</dbReference>
<feature type="transmembrane region" description="Helical" evidence="7">
    <location>
        <begin position="7"/>
        <end position="29"/>
    </location>
</feature>
<proteinExistence type="inferred from homology"/>
<evidence type="ECO:0000313" key="8">
    <source>
        <dbReference type="EMBL" id="GMQ28629.1"/>
    </source>
</evidence>
<organism evidence="8 9">
    <name type="scientific">Algoriphagus confluentis</name>
    <dbReference type="NCBI Taxonomy" id="1697556"/>
    <lineage>
        <taxon>Bacteria</taxon>
        <taxon>Pseudomonadati</taxon>
        <taxon>Bacteroidota</taxon>
        <taxon>Cytophagia</taxon>
        <taxon>Cytophagales</taxon>
        <taxon>Cyclobacteriaceae</taxon>
        <taxon>Algoriphagus</taxon>
    </lineage>
</organism>
<reference evidence="8 9" key="1">
    <citation type="submission" date="2023-08" db="EMBL/GenBank/DDBJ databases">
        <title>Draft genome sequence of Algoriphagus confluentis.</title>
        <authorList>
            <person name="Takatani N."/>
            <person name="Hosokawa M."/>
            <person name="Sawabe T."/>
        </authorList>
    </citation>
    <scope>NUCLEOTIDE SEQUENCE [LARGE SCALE GENOMIC DNA]</scope>
    <source>
        <strain evidence="8 9">NBRC 111222</strain>
    </source>
</reference>
<dbReference type="RefSeq" id="WP_338223376.1">
    <property type="nucleotide sequence ID" value="NZ_BTPD01000003.1"/>
</dbReference>
<feature type="transmembrane region" description="Helical" evidence="7">
    <location>
        <begin position="68"/>
        <end position="95"/>
    </location>
</feature>
<evidence type="ECO:0000256" key="5">
    <source>
        <dbReference type="ARBA" id="ARBA00022989"/>
    </source>
</evidence>
<comment type="subcellular location">
    <subcellularLocation>
        <location evidence="1">Cell membrane</location>
        <topology evidence="1">Multi-pass membrane protein</topology>
    </subcellularLocation>
</comment>
<evidence type="ECO:0000313" key="9">
    <source>
        <dbReference type="Proteomes" id="UP001338309"/>
    </source>
</evidence>
<dbReference type="PANTHER" id="PTHR33452">
    <property type="entry name" value="OXIDOREDUCTASE CATD-RELATED"/>
    <property type="match status" value="1"/>
</dbReference>
<keyword evidence="6 7" id="KW-0472">Membrane</keyword>
<dbReference type="Pfam" id="PF07681">
    <property type="entry name" value="DoxX"/>
    <property type="match status" value="1"/>
</dbReference>
<dbReference type="Proteomes" id="UP001338309">
    <property type="component" value="Unassembled WGS sequence"/>
</dbReference>
<evidence type="ECO:0000256" key="4">
    <source>
        <dbReference type="ARBA" id="ARBA00022692"/>
    </source>
</evidence>
<keyword evidence="4 7" id="KW-0812">Transmembrane</keyword>